<feature type="region of interest" description="Disordered" evidence="1">
    <location>
        <begin position="102"/>
        <end position="157"/>
    </location>
</feature>
<dbReference type="Proteomes" id="UP000007963">
    <property type="component" value="Unassembled WGS sequence"/>
</dbReference>
<gene>
    <name evidence="3" type="ORF">ATEG_06704</name>
</gene>
<keyword evidence="2" id="KW-1133">Transmembrane helix</keyword>
<dbReference type="AlphaFoldDB" id="Q0CHY0"/>
<feature type="compositionally biased region" description="Low complexity" evidence="1">
    <location>
        <begin position="136"/>
        <end position="147"/>
    </location>
</feature>
<feature type="transmembrane region" description="Helical" evidence="2">
    <location>
        <begin position="6"/>
        <end position="23"/>
    </location>
</feature>
<dbReference type="EMBL" id="CH476602">
    <property type="protein sequence ID" value="EAU33248.1"/>
    <property type="molecule type" value="Genomic_DNA"/>
</dbReference>
<keyword evidence="2" id="KW-0812">Transmembrane</keyword>
<dbReference type="RefSeq" id="XP_001215882.1">
    <property type="nucleotide sequence ID" value="XM_001215882.1"/>
</dbReference>
<feature type="compositionally biased region" description="Basic and acidic residues" evidence="1">
    <location>
        <begin position="123"/>
        <end position="132"/>
    </location>
</feature>
<evidence type="ECO:0000313" key="4">
    <source>
        <dbReference type="Proteomes" id="UP000007963"/>
    </source>
</evidence>
<dbReference type="HOGENOM" id="CLU_1326130_0_0_1"/>
<evidence type="ECO:0000313" key="3">
    <source>
        <dbReference type="EMBL" id="EAU33248.1"/>
    </source>
</evidence>
<keyword evidence="2" id="KW-0472">Membrane</keyword>
<dbReference type="VEuPathDB" id="FungiDB:ATEG_06704"/>
<reference evidence="4" key="1">
    <citation type="submission" date="2005-09" db="EMBL/GenBank/DDBJ databases">
        <title>Annotation of the Aspergillus terreus NIH2624 genome.</title>
        <authorList>
            <person name="Birren B.W."/>
            <person name="Lander E.S."/>
            <person name="Galagan J.E."/>
            <person name="Nusbaum C."/>
            <person name="Devon K."/>
            <person name="Henn M."/>
            <person name="Ma L.-J."/>
            <person name="Jaffe D.B."/>
            <person name="Butler J."/>
            <person name="Alvarez P."/>
            <person name="Gnerre S."/>
            <person name="Grabherr M."/>
            <person name="Kleber M."/>
            <person name="Mauceli E.W."/>
            <person name="Brockman W."/>
            <person name="Rounsley S."/>
            <person name="Young S.K."/>
            <person name="LaButti K."/>
            <person name="Pushparaj V."/>
            <person name="DeCaprio D."/>
            <person name="Crawford M."/>
            <person name="Koehrsen M."/>
            <person name="Engels R."/>
            <person name="Montgomery P."/>
            <person name="Pearson M."/>
            <person name="Howarth C."/>
            <person name="Larson L."/>
            <person name="Luoma S."/>
            <person name="White J."/>
            <person name="Alvarado L."/>
            <person name="Kodira C.D."/>
            <person name="Zeng Q."/>
            <person name="Oleary S."/>
            <person name="Yandava C."/>
            <person name="Denning D.W."/>
            <person name="Nierman W.C."/>
            <person name="Milne T."/>
            <person name="Madden K."/>
        </authorList>
    </citation>
    <scope>NUCLEOTIDE SEQUENCE [LARGE SCALE GENOMIC DNA]</scope>
    <source>
        <strain evidence="4">NIH 2624 / FGSC A1156</strain>
    </source>
</reference>
<dbReference type="GeneID" id="4322241"/>
<organism evidence="3 4">
    <name type="scientific">Aspergillus terreus (strain NIH 2624 / FGSC A1156)</name>
    <dbReference type="NCBI Taxonomy" id="341663"/>
    <lineage>
        <taxon>Eukaryota</taxon>
        <taxon>Fungi</taxon>
        <taxon>Dikarya</taxon>
        <taxon>Ascomycota</taxon>
        <taxon>Pezizomycotina</taxon>
        <taxon>Eurotiomycetes</taxon>
        <taxon>Eurotiomycetidae</taxon>
        <taxon>Eurotiales</taxon>
        <taxon>Aspergillaceae</taxon>
        <taxon>Aspergillus</taxon>
        <taxon>Aspergillus subgen. Circumdati</taxon>
    </lineage>
</organism>
<protein>
    <submittedName>
        <fullName evidence="3">Uncharacterized protein</fullName>
    </submittedName>
</protein>
<accession>Q0CHY0</accession>
<feature type="transmembrane region" description="Helical" evidence="2">
    <location>
        <begin position="182"/>
        <end position="206"/>
    </location>
</feature>
<name>Q0CHY0_ASPTN</name>
<dbReference type="OMA" id="HLQYANI"/>
<evidence type="ECO:0000256" key="2">
    <source>
        <dbReference type="SAM" id="Phobius"/>
    </source>
</evidence>
<feature type="compositionally biased region" description="Pro residues" evidence="1">
    <location>
        <begin position="102"/>
        <end position="122"/>
    </location>
</feature>
<sequence>MTNAVANAGGFGFLVLLVPLNHLQYANIKNITKSSNAAIETFHPPLRTASSIYSLNSIISRKQSMHYMLPMALLAATAIASNFSNGISKAVVPIRPVPEPHPIVPEPAPLPEPHPMPEPIPEPEPRPHRGPDDGPDGPSSSSSNSSPTALIPSPMVTPSFTSHVASSTATTSAVSASAPAPVVTAGVAASLIPIGGAFVGLVGAVLL</sequence>
<proteinExistence type="predicted"/>
<dbReference type="eggNOG" id="ENOG502QRYC">
    <property type="taxonomic scope" value="Eukaryota"/>
</dbReference>
<evidence type="ECO:0000256" key="1">
    <source>
        <dbReference type="SAM" id="MobiDB-lite"/>
    </source>
</evidence>